<dbReference type="InterPro" id="IPR036693">
    <property type="entry name" value="TF_LuxR_autoind-bd_dom_sf"/>
</dbReference>
<dbReference type="Proteomes" id="UP000199542">
    <property type="component" value="Unassembled WGS sequence"/>
</dbReference>
<dbReference type="AlphaFoldDB" id="A0A1G4SC64"/>
<dbReference type="InterPro" id="IPR000792">
    <property type="entry name" value="Tscrpt_reg_LuxR_C"/>
</dbReference>
<dbReference type="GO" id="GO:0003677">
    <property type="term" value="F:DNA binding"/>
    <property type="evidence" value="ECO:0007669"/>
    <property type="project" value="UniProtKB-KW"/>
</dbReference>
<keyword evidence="3" id="KW-0804">Transcription</keyword>
<evidence type="ECO:0000313" key="6">
    <source>
        <dbReference type="Proteomes" id="UP000199542"/>
    </source>
</evidence>
<accession>A0A1G4SC64</accession>
<dbReference type="SMART" id="SM00421">
    <property type="entry name" value="HTH_LUXR"/>
    <property type="match status" value="1"/>
</dbReference>
<dbReference type="PROSITE" id="PS50043">
    <property type="entry name" value="HTH_LUXR_2"/>
    <property type="match status" value="1"/>
</dbReference>
<dbReference type="InterPro" id="IPR036388">
    <property type="entry name" value="WH-like_DNA-bd_sf"/>
</dbReference>
<keyword evidence="2" id="KW-0238">DNA-binding</keyword>
<dbReference type="InterPro" id="IPR005143">
    <property type="entry name" value="TF_LuxR_autoind-bd_dom"/>
</dbReference>
<dbReference type="PANTHER" id="PTHR44688">
    <property type="entry name" value="DNA-BINDING TRANSCRIPTIONAL ACTIVATOR DEVR_DOSR"/>
    <property type="match status" value="1"/>
</dbReference>
<feature type="domain" description="HTH luxR-type" evidence="4">
    <location>
        <begin position="174"/>
        <end position="239"/>
    </location>
</feature>
<dbReference type="Gene3D" id="1.10.10.10">
    <property type="entry name" value="Winged helix-like DNA-binding domain superfamily/Winged helix DNA-binding domain"/>
    <property type="match status" value="1"/>
</dbReference>
<dbReference type="Pfam" id="PF00196">
    <property type="entry name" value="GerE"/>
    <property type="match status" value="1"/>
</dbReference>
<evidence type="ECO:0000256" key="2">
    <source>
        <dbReference type="ARBA" id="ARBA00023125"/>
    </source>
</evidence>
<reference evidence="5 6" key="1">
    <citation type="submission" date="2016-10" db="EMBL/GenBank/DDBJ databases">
        <authorList>
            <person name="de Groot N.N."/>
        </authorList>
    </citation>
    <scope>NUCLEOTIDE SEQUENCE [LARGE SCALE GENOMIC DNA]</scope>
    <source>
        <strain evidence="5 6">CGMCC 1.3401</strain>
    </source>
</reference>
<name>A0A1G4SC64_9HYPH</name>
<dbReference type="PRINTS" id="PR00038">
    <property type="entry name" value="HTHLUXR"/>
</dbReference>
<dbReference type="InterPro" id="IPR016032">
    <property type="entry name" value="Sig_transdc_resp-reg_C-effctor"/>
</dbReference>
<dbReference type="SUPFAM" id="SSF75516">
    <property type="entry name" value="Pheromone-binding domain of LuxR-like quorum-sensing transcription factors"/>
    <property type="match status" value="1"/>
</dbReference>
<proteinExistence type="predicted"/>
<dbReference type="SUPFAM" id="SSF46894">
    <property type="entry name" value="C-terminal effector domain of the bipartite response regulators"/>
    <property type="match status" value="1"/>
</dbReference>
<keyword evidence="1" id="KW-0805">Transcription regulation</keyword>
<sequence>MNRILANLMFDFLKACDAAQACIELTGLVGKVVTELGFECFVMAALPLRHERLEGCFLLNGWPREWFERYLRNNYIHRDPVVDLVKRNDKPIIWSKAIDDRGLTPKARQIMKEAARFGLADGLTIPLHSNAGLDGVFSLVGPRLDISAEENNLLQIVASSAYARLLDLKGIKNKVRKSVSVTRSESECLAWCVAGKTDLEIGRITGRSQRTVQDHLQNLQRKLQAKNRAQLIAEAFRQGLRR</sequence>
<organism evidence="5 6">
    <name type="scientific">Rhizobium mongolense subsp. loessense</name>
    <dbReference type="NCBI Taxonomy" id="158890"/>
    <lineage>
        <taxon>Bacteria</taxon>
        <taxon>Pseudomonadati</taxon>
        <taxon>Pseudomonadota</taxon>
        <taxon>Alphaproteobacteria</taxon>
        <taxon>Hyphomicrobiales</taxon>
        <taxon>Rhizobiaceae</taxon>
        <taxon>Rhizobium/Agrobacterium group</taxon>
        <taxon>Rhizobium</taxon>
    </lineage>
</organism>
<dbReference type="Gene3D" id="3.30.450.80">
    <property type="entry name" value="Transcription factor LuxR-like, autoinducer-binding domain"/>
    <property type="match status" value="1"/>
</dbReference>
<dbReference type="CDD" id="cd06170">
    <property type="entry name" value="LuxR_C_like"/>
    <property type="match status" value="1"/>
</dbReference>
<gene>
    <name evidence="5" type="ORF">SAMN02927900_03606</name>
</gene>
<evidence type="ECO:0000256" key="1">
    <source>
        <dbReference type="ARBA" id="ARBA00023015"/>
    </source>
</evidence>
<protein>
    <submittedName>
        <fullName evidence="5">LuxR family transcriptional regulator, quorum sensing-dependent transcriptional regulator</fullName>
    </submittedName>
</protein>
<evidence type="ECO:0000259" key="4">
    <source>
        <dbReference type="PROSITE" id="PS50043"/>
    </source>
</evidence>
<dbReference type="GO" id="GO:0006355">
    <property type="term" value="P:regulation of DNA-templated transcription"/>
    <property type="evidence" value="ECO:0007669"/>
    <property type="project" value="InterPro"/>
</dbReference>
<evidence type="ECO:0000313" key="5">
    <source>
        <dbReference type="EMBL" id="SCW66537.1"/>
    </source>
</evidence>
<evidence type="ECO:0000256" key="3">
    <source>
        <dbReference type="ARBA" id="ARBA00023163"/>
    </source>
</evidence>
<dbReference type="Pfam" id="PF03472">
    <property type="entry name" value="Autoind_bind"/>
    <property type="match status" value="1"/>
</dbReference>
<dbReference type="EMBL" id="FMTM01000005">
    <property type="protein sequence ID" value="SCW66537.1"/>
    <property type="molecule type" value="Genomic_DNA"/>
</dbReference>
<dbReference type="PANTHER" id="PTHR44688:SF16">
    <property type="entry name" value="DNA-BINDING TRANSCRIPTIONAL ACTIVATOR DEVR_DOSR"/>
    <property type="match status" value="1"/>
</dbReference>